<organism evidence="2 3">
    <name type="scientific">Hevea brasiliensis</name>
    <name type="common">Para rubber tree</name>
    <name type="synonym">Siphonia brasiliensis</name>
    <dbReference type="NCBI Taxonomy" id="3981"/>
    <lineage>
        <taxon>Eukaryota</taxon>
        <taxon>Viridiplantae</taxon>
        <taxon>Streptophyta</taxon>
        <taxon>Embryophyta</taxon>
        <taxon>Tracheophyta</taxon>
        <taxon>Spermatophyta</taxon>
        <taxon>Magnoliopsida</taxon>
        <taxon>eudicotyledons</taxon>
        <taxon>Gunneridae</taxon>
        <taxon>Pentapetalae</taxon>
        <taxon>rosids</taxon>
        <taxon>fabids</taxon>
        <taxon>Malpighiales</taxon>
        <taxon>Euphorbiaceae</taxon>
        <taxon>Crotonoideae</taxon>
        <taxon>Micrandreae</taxon>
        <taxon>Hevea</taxon>
    </lineage>
</organism>
<evidence type="ECO:0000313" key="2">
    <source>
        <dbReference type="EMBL" id="KAF2318672.1"/>
    </source>
</evidence>
<accession>A0A6A6MXM8</accession>
<dbReference type="PANTHER" id="PTHR31672">
    <property type="entry name" value="BNACNNG10540D PROTEIN"/>
    <property type="match status" value="1"/>
</dbReference>
<dbReference type="InterPro" id="IPR001810">
    <property type="entry name" value="F-box_dom"/>
</dbReference>
<dbReference type="Pfam" id="PF08268">
    <property type="entry name" value="FBA_3"/>
    <property type="match status" value="1"/>
</dbReference>
<keyword evidence="3" id="KW-1185">Reference proteome</keyword>
<dbReference type="InterPro" id="IPR036047">
    <property type="entry name" value="F-box-like_dom_sf"/>
</dbReference>
<dbReference type="SMART" id="SM00256">
    <property type="entry name" value="FBOX"/>
    <property type="match status" value="1"/>
</dbReference>
<evidence type="ECO:0000259" key="1">
    <source>
        <dbReference type="PROSITE" id="PS50181"/>
    </source>
</evidence>
<dbReference type="SUPFAM" id="SSF81383">
    <property type="entry name" value="F-box domain"/>
    <property type="match status" value="1"/>
</dbReference>
<evidence type="ECO:0000313" key="3">
    <source>
        <dbReference type="Proteomes" id="UP000467840"/>
    </source>
</evidence>
<dbReference type="Gene3D" id="1.20.1280.50">
    <property type="match status" value="1"/>
</dbReference>
<dbReference type="InterPro" id="IPR013187">
    <property type="entry name" value="F-box-assoc_dom_typ3"/>
</dbReference>
<dbReference type="SUPFAM" id="SSF50998">
    <property type="entry name" value="Quinoprotein alcohol dehydrogenase-like"/>
    <property type="match status" value="1"/>
</dbReference>
<dbReference type="InterPro" id="IPR050796">
    <property type="entry name" value="SCF_F-box_component"/>
</dbReference>
<dbReference type="Proteomes" id="UP000467840">
    <property type="component" value="Chromosome 10"/>
</dbReference>
<protein>
    <recommendedName>
        <fullName evidence="1">F-box domain-containing protein</fullName>
    </recommendedName>
</protein>
<dbReference type="CDD" id="cd22157">
    <property type="entry name" value="F-box_AtFBW1-like"/>
    <property type="match status" value="1"/>
</dbReference>
<sequence>MMMKHKTLTTMLSIPQDLIMEILPKLPVKSLLRFKSVCKSWKSIITDPQFARLHSGPARLLIKCNGVEYHSVDCEALVDNCGYDKAIVKLQFPIKDYGWLPILASCNGLICFGLSGKLYVWNPSTGDFKQLRKSSSRSLQCGLGYDKSIDDYKVVVIGYTGRLSLVDVLTLRTNTWRRTQDFNYCFGVRNAIFVNGALHWEAYSDSTDGIISNLVAFDLAEETSRIIPIPEYERISSLYNWLGVLGGCLCLCCKTESGVDVWIMKEYGVKESWMKLISIPSQVFKDWNLLHDDETQNDEANAKHSSRLITEVLAKLPVKFCCGSRAYANHGNPSSPTHNLLDCNLDQLEETCSIVPKPAFKGLLMRIAGWVFYEDAMFM</sequence>
<comment type="caution">
    <text evidence="2">The sequence shown here is derived from an EMBL/GenBank/DDBJ whole genome shotgun (WGS) entry which is preliminary data.</text>
</comment>
<proteinExistence type="predicted"/>
<dbReference type="InterPro" id="IPR017451">
    <property type="entry name" value="F-box-assoc_interact_dom"/>
</dbReference>
<dbReference type="PROSITE" id="PS50181">
    <property type="entry name" value="FBOX"/>
    <property type="match status" value="1"/>
</dbReference>
<reference evidence="2 3" key="1">
    <citation type="journal article" date="2020" name="Mol. Plant">
        <title>The Chromosome-Based Rubber Tree Genome Provides New Insights into Spurge Genome Evolution and Rubber Biosynthesis.</title>
        <authorList>
            <person name="Liu J."/>
            <person name="Shi C."/>
            <person name="Shi C.C."/>
            <person name="Li W."/>
            <person name="Zhang Q.J."/>
            <person name="Zhang Y."/>
            <person name="Li K."/>
            <person name="Lu H.F."/>
            <person name="Shi C."/>
            <person name="Zhu S.T."/>
            <person name="Xiao Z.Y."/>
            <person name="Nan H."/>
            <person name="Yue Y."/>
            <person name="Zhu X.G."/>
            <person name="Wu Y."/>
            <person name="Hong X.N."/>
            <person name="Fan G.Y."/>
            <person name="Tong Y."/>
            <person name="Zhang D."/>
            <person name="Mao C.L."/>
            <person name="Liu Y.L."/>
            <person name="Hao S.J."/>
            <person name="Liu W.Q."/>
            <person name="Lv M.Q."/>
            <person name="Zhang H.B."/>
            <person name="Liu Y."/>
            <person name="Hu-Tang G.R."/>
            <person name="Wang J.P."/>
            <person name="Wang J.H."/>
            <person name="Sun Y.H."/>
            <person name="Ni S.B."/>
            <person name="Chen W.B."/>
            <person name="Zhang X.C."/>
            <person name="Jiao Y.N."/>
            <person name="Eichler E.E."/>
            <person name="Li G.H."/>
            <person name="Liu X."/>
            <person name="Gao L.Z."/>
        </authorList>
    </citation>
    <scope>NUCLEOTIDE SEQUENCE [LARGE SCALE GENOMIC DNA]</scope>
    <source>
        <strain evidence="3">cv. GT1</strain>
        <tissue evidence="2">Leaf</tissue>
    </source>
</reference>
<dbReference type="InterPro" id="IPR011047">
    <property type="entry name" value="Quinoprotein_ADH-like_sf"/>
</dbReference>
<name>A0A6A6MXM8_HEVBR</name>
<gene>
    <name evidence="2" type="ORF">GH714_009996</name>
</gene>
<dbReference type="PANTHER" id="PTHR31672:SF13">
    <property type="entry name" value="F-BOX PROTEIN CPR30-LIKE"/>
    <property type="match status" value="1"/>
</dbReference>
<feature type="domain" description="F-box" evidence="1">
    <location>
        <begin position="8"/>
        <end position="53"/>
    </location>
</feature>
<dbReference type="Pfam" id="PF00646">
    <property type="entry name" value="F-box"/>
    <property type="match status" value="1"/>
</dbReference>
<dbReference type="EMBL" id="JAAGAX010000003">
    <property type="protein sequence ID" value="KAF2318672.1"/>
    <property type="molecule type" value="Genomic_DNA"/>
</dbReference>
<dbReference type="NCBIfam" id="TIGR01640">
    <property type="entry name" value="F_box_assoc_1"/>
    <property type="match status" value="1"/>
</dbReference>
<dbReference type="AlphaFoldDB" id="A0A6A6MXM8"/>